<dbReference type="CDD" id="cd05403">
    <property type="entry name" value="NT_KNTase_like"/>
    <property type="match status" value="1"/>
</dbReference>
<dbReference type="Proteomes" id="UP000066042">
    <property type="component" value="Chromosome"/>
</dbReference>
<reference evidence="2 3" key="1">
    <citation type="journal article" date="2016" name="Genome Announc.">
        <title>Complete genome sequence of the hyperthermophilic and piezophilic archaeon Thermococcus barophilus Ch5, capable of growth at the expense of hydrogenogenesis from carbon monoxide and formate.</title>
        <authorList>
            <person name="Oger P."/>
            <person name="Sokolova T.G."/>
            <person name="Kozhevnikova D.A."/>
            <person name="Taranov E.A."/>
            <person name="Vannier P."/>
            <person name="Lee H.S."/>
            <person name="Kwon K.K."/>
            <person name="Kang S.G."/>
            <person name="Lee J.H."/>
            <person name="Bonch-Osmolovskaya E.A."/>
            <person name="Lebedinsky A.V."/>
        </authorList>
    </citation>
    <scope>NUCLEOTIDE SEQUENCE [LARGE SCALE GENOMIC DNA]</scope>
    <source>
        <strain evidence="3">Ch5</strain>
    </source>
</reference>
<evidence type="ECO:0000313" key="3">
    <source>
        <dbReference type="Proteomes" id="UP000066042"/>
    </source>
</evidence>
<dbReference type="GeneID" id="10040947"/>
<dbReference type="InterPro" id="IPR043519">
    <property type="entry name" value="NT_sf"/>
</dbReference>
<dbReference type="NCBIfam" id="NF047752">
    <property type="entry name" value="MntA_antitoxin"/>
    <property type="match status" value="1"/>
</dbReference>
<organism evidence="2 3">
    <name type="scientific">Thermococcus barophilus</name>
    <dbReference type="NCBI Taxonomy" id="55802"/>
    <lineage>
        <taxon>Archaea</taxon>
        <taxon>Methanobacteriati</taxon>
        <taxon>Methanobacteriota</taxon>
        <taxon>Thermococci</taxon>
        <taxon>Thermococcales</taxon>
        <taxon>Thermococcaceae</taxon>
        <taxon>Thermococcus</taxon>
    </lineage>
</organism>
<dbReference type="EMBL" id="CP013050">
    <property type="protein sequence ID" value="ALM74512.1"/>
    <property type="molecule type" value="Genomic_DNA"/>
</dbReference>
<accession>A0A0S1X9U3</accession>
<name>A0A0S1X9U3_THEBA</name>
<dbReference type="RefSeq" id="WP_013466904.1">
    <property type="nucleotide sequence ID" value="NZ_CP013050.1"/>
</dbReference>
<dbReference type="PANTHER" id="PTHR43852:SF4">
    <property type="entry name" value="NUCLEOTIDYLTRANSFERASE"/>
    <property type="match status" value="1"/>
</dbReference>
<dbReference type="Gene3D" id="3.30.460.10">
    <property type="entry name" value="Beta Polymerase, domain 2"/>
    <property type="match status" value="1"/>
</dbReference>
<dbReference type="PATRIC" id="fig|55802.8.peg.542"/>
<dbReference type="OMA" id="EDIDVCV"/>
<sequence>MIEEVVEELKLYPWIIAVYLFGSQATGKAKPYSDYDICVITEPKITKAQRREILSFSSRKIDISIFWDLPIYIRFRVLSEGKPLFVRDEKKLHRIKARAFKEYWDFKPLLERHLKRVLSNV</sequence>
<dbReference type="Pfam" id="PF18765">
    <property type="entry name" value="Polbeta"/>
    <property type="match status" value="1"/>
</dbReference>
<dbReference type="InterPro" id="IPR052930">
    <property type="entry name" value="TA_antitoxin_MntA"/>
</dbReference>
<evidence type="ECO:0000313" key="2">
    <source>
        <dbReference type="EMBL" id="ALM74512.1"/>
    </source>
</evidence>
<dbReference type="PANTHER" id="PTHR43852">
    <property type="entry name" value="NUCLEOTIDYLTRANSFERASE"/>
    <property type="match status" value="1"/>
</dbReference>
<evidence type="ECO:0000259" key="1">
    <source>
        <dbReference type="Pfam" id="PF18765"/>
    </source>
</evidence>
<dbReference type="AlphaFoldDB" id="A0A0S1X9U3"/>
<proteinExistence type="predicted"/>
<gene>
    <name evidence="2" type="ORF">TBCH5v1_0545</name>
</gene>
<dbReference type="InterPro" id="IPR041633">
    <property type="entry name" value="Polbeta"/>
</dbReference>
<feature type="domain" description="Polymerase beta nucleotidyltransferase" evidence="1">
    <location>
        <begin position="3"/>
        <end position="90"/>
    </location>
</feature>
<protein>
    <recommendedName>
        <fullName evidence="1">Polymerase beta nucleotidyltransferase domain-containing protein</fullName>
    </recommendedName>
</protein>
<dbReference type="SUPFAM" id="SSF81301">
    <property type="entry name" value="Nucleotidyltransferase"/>
    <property type="match status" value="1"/>
</dbReference>
<dbReference type="STRING" id="55802.TBCH5v1_0545"/>